<dbReference type="Proteomes" id="UP001151081">
    <property type="component" value="Unassembled WGS sequence"/>
</dbReference>
<organism evidence="1 2">
    <name type="scientific">Polyangium jinanense</name>
    <dbReference type="NCBI Taxonomy" id="2829994"/>
    <lineage>
        <taxon>Bacteria</taxon>
        <taxon>Pseudomonadati</taxon>
        <taxon>Myxococcota</taxon>
        <taxon>Polyangia</taxon>
        <taxon>Polyangiales</taxon>
        <taxon>Polyangiaceae</taxon>
        <taxon>Polyangium</taxon>
    </lineage>
</organism>
<sequence>MLDPDIVLRADYGAATALASRKVHGAAAVAKQALTFSRLGGPELVRWPADPERLRRLDLAVLPD</sequence>
<dbReference type="EMBL" id="JAGTJJ010000064">
    <property type="protein sequence ID" value="MDC3988069.1"/>
    <property type="molecule type" value="Genomic_DNA"/>
</dbReference>
<proteinExistence type="predicted"/>
<comment type="caution">
    <text evidence="1">The sequence shown here is derived from an EMBL/GenBank/DDBJ whole genome shotgun (WGS) entry which is preliminary data.</text>
</comment>
<name>A0A9X4AX74_9BACT</name>
<dbReference type="AlphaFoldDB" id="A0A9X4AX74"/>
<dbReference type="RefSeq" id="WP_272425414.1">
    <property type="nucleotide sequence ID" value="NZ_JAGTJJ010000064.1"/>
</dbReference>
<gene>
    <name evidence="1" type="ORF">KEG57_46815</name>
</gene>
<protein>
    <submittedName>
        <fullName evidence="1">Uncharacterized protein</fullName>
    </submittedName>
</protein>
<evidence type="ECO:0000313" key="1">
    <source>
        <dbReference type="EMBL" id="MDC3988069.1"/>
    </source>
</evidence>
<evidence type="ECO:0000313" key="2">
    <source>
        <dbReference type="Proteomes" id="UP001151081"/>
    </source>
</evidence>
<keyword evidence="2" id="KW-1185">Reference proteome</keyword>
<reference evidence="1 2" key="1">
    <citation type="submission" date="2021-04" db="EMBL/GenBank/DDBJ databases">
        <title>Genome analysis of Polyangium sp.</title>
        <authorList>
            <person name="Li Y."/>
            <person name="Wang J."/>
        </authorList>
    </citation>
    <scope>NUCLEOTIDE SEQUENCE [LARGE SCALE GENOMIC DNA]</scope>
    <source>
        <strain evidence="1 2">SDU14</strain>
    </source>
</reference>
<accession>A0A9X4AX74</accession>